<evidence type="ECO:0000259" key="1">
    <source>
        <dbReference type="Pfam" id="PF00534"/>
    </source>
</evidence>
<dbReference type="OrthoDB" id="9811902at2"/>
<reference evidence="4" key="1">
    <citation type="submission" date="2017-09" db="EMBL/GenBank/DDBJ databases">
        <authorList>
            <person name="Varghese N."/>
            <person name="Submissions S."/>
        </authorList>
    </citation>
    <scope>NUCLEOTIDE SEQUENCE [LARGE SCALE GENOMIC DNA]</scope>
    <source>
        <strain evidence="4">DSM 25885</strain>
    </source>
</reference>
<gene>
    <name evidence="3" type="ORF">SAMN06265377_1453</name>
</gene>
<accession>A0A285MR38</accession>
<dbReference type="CDD" id="cd03794">
    <property type="entry name" value="GT4_WbuB-like"/>
    <property type="match status" value="1"/>
</dbReference>
<evidence type="ECO:0000313" key="4">
    <source>
        <dbReference type="Proteomes" id="UP000219048"/>
    </source>
</evidence>
<dbReference type="PANTHER" id="PTHR45947">
    <property type="entry name" value="SULFOQUINOVOSYL TRANSFERASE SQD2"/>
    <property type="match status" value="1"/>
</dbReference>
<dbReference type="Pfam" id="PF13439">
    <property type="entry name" value="Glyco_transf_4"/>
    <property type="match status" value="1"/>
</dbReference>
<dbReference type="Proteomes" id="UP000219048">
    <property type="component" value="Unassembled WGS sequence"/>
</dbReference>
<name>A0A285MR38_9FLAO</name>
<dbReference type="Gene3D" id="3.40.50.2000">
    <property type="entry name" value="Glycogen Phosphorylase B"/>
    <property type="match status" value="2"/>
</dbReference>
<dbReference type="InterPro" id="IPR028098">
    <property type="entry name" value="Glyco_trans_4-like_N"/>
</dbReference>
<dbReference type="Pfam" id="PF00534">
    <property type="entry name" value="Glycos_transf_1"/>
    <property type="match status" value="1"/>
</dbReference>
<dbReference type="RefSeq" id="WP_097045125.1">
    <property type="nucleotide sequence ID" value="NZ_OBEH01000002.1"/>
</dbReference>
<feature type="domain" description="Glycosyltransferase subfamily 4-like N-terminal" evidence="2">
    <location>
        <begin position="22"/>
        <end position="194"/>
    </location>
</feature>
<keyword evidence="3" id="KW-0808">Transferase</keyword>
<sequence>MKKVIFLALGYPHVDRSTILYTDLMQEFAQKGHEVLVVAPAFQKNDYGCRVEGNVKVLRVPTLPLFKVGAIKKGIANLLLPFQYKRAIRKYSNNFDYDLIILPTPPITLITIASWLKKKSSGKIYLILRDIFPQNAVDLNMIGENGLLHRYFRKKELKLYNVSDAIGCMSNANVSYVKQHNPEVNPKKLHLLPNWEKLPAPISQKEISDISDKFEIKDKFVAIFGGNLGRPQKMENIVNLAKSCESYKDILILILGSGTEQGTIKRLISKFDLTNIKLIDRLPKKEYIQVLAAADIGLISLSEEFTIPNFPSKVLTYFGLKKPVLASLDLHTDFGQMLEETKSGLWAEAGNIDDLKSKLLWFYNNKVERDKMGENGYVYMKSCLTPEIAHKTIISKIG</sequence>
<dbReference type="AlphaFoldDB" id="A0A285MR38"/>
<feature type="domain" description="Glycosyl transferase family 1" evidence="1">
    <location>
        <begin position="211"/>
        <end position="377"/>
    </location>
</feature>
<proteinExistence type="predicted"/>
<evidence type="ECO:0000313" key="3">
    <source>
        <dbReference type="EMBL" id="SNY99642.1"/>
    </source>
</evidence>
<dbReference type="SUPFAM" id="SSF53756">
    <property type="entry name" value="UDP-Glycosyltransferase/glycogen phosphorylase"/>
    <property type="match status" value="1"/>
</dbReference>
<organism evidence="3 4">
    <name type="scientific">Flagellimonas pacifica</name>
    <dbReference type="NCBI Taxonomy" id="1247520"/>
    <lineage>
        <taxon>Bacteria</taxon>
        <taxon>Pseudomonadati</taxon>
        <taxon>Bacteroidota</taxon>
        <taxon>Flavobacteriia</taxon>
        <taxon>Flavobacteriales</taxon>
        <taxon>Flavobacteriaceae</taxon>
        <taxon>Flagellimonas</taxon>
    </lineage>
</organism>
<dbReference type="InterPro" id="IPR001296">
    <property type="entry name" value="Glyco_trans_1"/>
</dbReference>
<dbReference type="PANTHER" id="PTHR45947:SF3">
    <property type="entry name" value="SULFOQUINOVOSYL TRANSFERASE SQD2"/>
    <property type="match status" value="1"/>
</dbReference>
<dbReference type="EMBL" id="OBEH01000002">
    <property type="protein sequence ID" value="SNY99642.1"/>
    <property type="molecule type" value="Genomic_DNA"/>
</dbReference>
<dbReference type="InterPro" id="IPR050194">
    <property type="entry name" value="Glycosyltransferase_grp1"/>
</dbReference>
<evidence type="ECO:0000259" key="2">
    <source>
        <dbReference type="Pfam" id="PF13439"/>
    </source>
</evidence>
<protein>
    <submittedName>
        <fullName evidence="3">Glycosyltransferase Family 4</fullName>
    </submittedName>
</protein>
<dbReference type="GO" id="GO:0016758">
    <property type="term" value="F:hexosyltransferase activity"/>
    <property type="evidence" value="ECO:0007669"/>
    <property type="project" value="TreeGrafter"/>
</dbReference>
<keyword evidence="4" id="KW-1185">Reference proteome</keyword>